<dbReference type="GO" id="GO:0008308">
    <property type="term" value="F:voltage-gated monoatomic anion channel activity"/>
    <property type="evidence" value="ECO:0007669"/>
    <property type="project" value="InterPro"/>
</dbReference>
<evidence type="ECO:0000256" key="7">
    <source>
        <dbReference type="ARBA" id="ARBA00023065"/>
    </source>
</evidence>
<dbReference type="InterPro" id="IPR027246">
    <property type="entry name" value="Porin_Euk/Tom40"/>
</dbReference>
<evidence type="ECO:0000256" key="10">
    <source>
        <dbReference type="ARBA" id="ARBA00023136"/>
    </source>
</evidence>
<dbReference type="PANTHER" id="PTHR11743:SF70">
    <property type="entry name" value="GH26960P-RELATED"/>
    <property type="match status" value="1"/>
</dbReference>
<evidence type="ECO:0000256" key="8">
    <source>
        <dbReference type="ARBA" id="ARBA00023114"/>
    </source>
</evidence>
<accession>A0A087TW10</accession>
<dbReference type="AlphaFoldDB" id="A0A087TW10"/>
<keyword evidence="10" id="KW-0472">Membrane</keyword>
<evidence type="ECO:0000313" key="13">
    <source>
        <dbReference type="Proteomes" id="UP000054359"/>
    </source>
</evidence>
<dbReference type="GO" id="GO:0005741">
    <property type="term" value="C:mitochondrial outer membrane"/>
    <property type="evidence" value="ECO:0007669"/>
    <property type="project" value="UniProtKB-SubCell"/>
</dbReference>
<dbReference type="Pfam" id="PF01459">
    <property type="entry name" value="Porin_3"/>
    <property type="match status" value="1"/>
</dbReference>
<protein>
    <submittedName>
        <fullName evidence="12">Voltage-dependent anion-selective channel protein 2</fullName>
    </submittedName>
</protein>
<evidence type="ECO:0000256" key="2">
    <source>
        <dbReference type="ARBA" id="ARBA00007780"/>
    </source>
</evidence>
<organism evidence="12 13">
    <name type="scientific">Stegodyphus mimosarum</name>
    <name type="common">African social velvet spider</name>
    <dbReference type="NCBI Taxonomy" id="407821"/>
    <lineage>
        <taxon>Eukaryota</taxon>
        <taxon>Metazoa</taxon>
        <taxon>Ecdysozoa</taxon>
        <taxon>Arthropoda</taxon>
        <taxon>Chelicerata</taxon>
        <taxon>Arachnida</taxon>
        <taxon>Araneae</taxon>
        <taxon>Araneomorphae</taxon>
        <taxon>Entelegynae</taxon>
        <taxon>Eresoidea</taxon>
        <taxon>Eresidae</taxon>
        <taxon>Stegodyphus</taxon>
    </lineage>
</organism>
<evidence type="ECO:0000256" key="9">
    <source>
        <dbReference type="ARBA" id="ARBA00023128"/>
    </source>
</evidence>
<evidence type="ECO:0000256" key="4">
    <source>
        <dbReference type="ARBA" id="ARBA00022452"/>
    </source>
</evidence>
<dbReference type="OrthoDB" id="7827681at2759"/>
<feature type="non-terminal residue" evidence="12">
    <location>
        <position position="282"/>
    </location>
</feature>
<keyword evidence="8" id="KW-0626">Porin</keyword>
<evidence type="ECO:0000256" key="6">
    <source>
        <dbReference type="ARBA" id="ARBA00022787"/>
    </source>
</evidence>
<keyword evidence="7" id="KW-0406">Ion transport</keyword>
<keyword evidence="6" id="KW-1000">Mitochondrion outer membrane</keyword>
<evidence type="ECO:0000256" key="5">
    <source>
        <dbReference type="ARBA" id="ARBA00022692"/>
    </source>
</evidence>
<dbReference type="CDD" id="cd07306">
    <property type="entry name" value="Porin3_VDAC"/>
    <property type="match status" value="1"/>
</dbReference>
<keyword evidence="4" id="KW-1134">Transmembrane beta strand</keyword>
<dbReference type="OMA" id="MAPPCYA"/>
<dbReference type="GO" id="GO:0046930">
    <property type="term" value="C:pore complex"/>
    <property type="evidence" value="ECO:0007669"/>
    <property type="project" value="UniProtKB-KW"/>
</dbReference>
<keyword evidence="9" id="KW-0496">Mitochondrion</keyword>
<dbReference type="EMBL" id="KK117010">
    <property type="protein sequence ID" value="KFM69299.1"/>
    <property type="molecule type" value="Genomic_DNA"/>
</dbReference>
<evidence type="ECO:0000256" key="1">
    <source>
        <dbReference type="ARBA" id="ARBA00004294"/>
    </source>
</evidence>
<evidence type="ECO:0000313" key="12">
    <source>
        <dbReference type="EMBL" id="KFM69299.1"/>
    </source>
</evidence>
<evidence type="ECO:0000256" key="11">
    <source>
        <dbReference type="SAM" id="MobiDB-lite"/>
    </source>
</evidence>
<comment type="subcellular location">
    <subcellularLocation>
        <location evidence="1">Mitochondrion outer membrane</location>
    </subcellularLocation>
</comment>
<dbReference type="InterPro" id="IPR001925">
    <property type="entry name" value="Porin_Euk"/>
</dbReference>
<dbReference type="GO" id="GO:0015288">
    <property type="term" value="F:porin activity"/>
    <property type="evidence" value="ECO:0007669"/>
    <property type="project" value="UniProtKB-KW"/>
</dbReference>
<feature type="region of interest" description="Disordered" evidence="11">
    <location>
        <begin position="39"/>
        <end position="58"/>
    </location>
</feature>
<comment type="similarity">
    <text evidence="2">Belongs to the eukaryotic mitochondrial porin family.</text>
</comment>
<gene>
    <name evidence="12" type="ORF">X975_03067</name>
</gene>
<reference evidence="12 13" key="1">
    <citation type="submission" date="2013-11" db="EMBL/GenBank/DDBJ databases">
        <title>Genome sequencing of Stegodyphus mimosarum.</title>
        <authorList>
            <person name="Bechsgaard J."/>
        </authorList>
    </citation>
    <scope>NUCLEOTIDE SEQUENCE [LARGE SCALE GENOMIC DNA]</scope>
</reference>
<dbReference type="InterPro" id="IPR023614">
    <property type="entry name" value="Porin_dom_sf"/>
</dbReference>
<keyword evidence="13" id="KW-1185">Reference proteome</keyword>
<keyword evidence="5" id="KW-0812">Transmembrane</keyword>
<dbReference type="FunFam" id="2.40.160.10:FF:000001">
    <property type="entry name" value="Voltage-dependent anion-selective channel protein 2"/>
    <property type="match status" value="1"/>
</dbReference>
<sequence>MAPPSYGDMGKQARDIFNKNYHFNLVKLDCKTKTSGGMEFSVSGSSNTESGRVTSSLESKYKVPEHGLTFKEKWNTDNILSTEITLEDKPVKGSKFTLDTNFVPQTGKKSAVLKSTFKAENIHLNAETDLDIKAPTLHLSTVLGLHGWLVGAQSAFDISKHTIKKCNFAVGYTTSDFVLHTNVNDGQEFGGSVYQKVNPNLETGVQLAWSAGNNATSFGLGCVYSLDKDTSLRAKINNSSQIGLGITHKLRAGIQLSLSAMIDGRSFNQGGHKLGLGLDLEA</sequence>
<evidence type="ECO:0000256" key="3">
    <source>
        <dbReference type="ARBA" id="ARBA00022448"/>
    </source>
</evidence>
<keyword evidence="3" id="KW-0813">Transport</keyword>
<dbReference type="STRING" id="407821.A0A087TW10"/>
<dbReference type="PRINTS" id="PR00185">
    <property type="entry name" value="EUKARYTPORIN"/>
</dbReference>
<dbReference type="PANTHER" id="PTHR11743">
    <property type="entry name" value="VOLTAGE-DEPENDENT ANION-SELECTIVE CHANNEL"/>
    <property type="match status" value="1"/>
</dbReference>
<proteinExistence type="inferred from homology"/>
<feature type="compositionally biased region" description="Polar residues" evidence="11">
    <location>
        <begin position="42"/>
        <end position="58"/>
    </location>
</feature>
<name>A0A087TW10_STEMI</name>
<dbReference type="Gene3D" id="2.40.160.10">
    <property type="entry name" value="Porin"/>
    <property type="match status" value="1"/>
</dbReference>
<dbReference type="Proteomes" id="UP000054359">
    <property type="component" value="Unassembled WGS sequence"/>
</dbReference>